<dbReference type="AlphaFoldDB" id="A0AAF3ECD6"/>
<dbReference type="Gene3D" id="3.10.110.10">
    <property type="entry name" value="Ubiquitin Conjugating Enzyme"/>
    <property type="match status" value="1"/>
</dbReference>
<dbReference type="SUPFAM" id="SSF54495">
    <property type="entry name" value="UBC-like"/>
    <property type="match status" value="1"/>
</dbReference>
<evidence type="ECO:0000313" key="1">
    <source>
        <dbReference type="Proteomes" id="UP000887575"/>
    </source>
</evidence>
<name>A0AAF3ECD6_9BILA</name>
<organism evidence="1 2">
    <name type="scientific">Mesorhabditis belari</name>
    <dbReference type="NCBI Taxonomy" id="2138241"/>
    <lineage>
        <taxon>Eukaryota</taxon>
        <taxon>Metazoa</taxon>
        <taxon>Ecdysozoa</taxon>
        <taxon>Nematoda</taxon>
        <taxon>Chromadorea</taxon>
        <taxon>Rhabditida</taxon>
        <taxon>Rhabditina</taxon>
        <taxon>Rhabditomorpha</taxon>
        <taxon>Rhabditoidea</taxon>
        <taxon>Rhabditidae</taxon>
        <taxon>Mesorhabditinae</taxon>
        <taxon>Mesorhabditis</taxon>
    </lineage>
</organism>
<dbReference type="WBParaSite" id="MBELARI_LOCUS11611">
    <property type="protein sequence ID" value="MBELARI_LOCUS11611"/>
    <property type="gene ID" value="MBELARI_LOCUS11611"/>
</dbReference>
<protein>
    <submittedName>
        <fullName evidence="2">Uncharacterized protein</fullName>
    </submittedName>
</protein>
<accession>A0AAF3ECD6</accession>
<keyword evidence="1" id="KW-1185">Reference proteome</keyword>
<evidence type="ECO:0000313" key="2">
    <source>
        <dbReference type="WBParaSite" id="MBELARI_LOCUS11611"/>
    </source>
</evidence>
<dbReference type="Proteomes" id="UP000887575">
    <property type="component" value="Unassembled WGS sequence"/>
</dbReference>
<dbReference type="InterPro" id="IPR016135">
    <property type="entry name" value="UBQ-conjugating_enzyme/RWD"/>
</dbReference>
<reference evidence="2" key="1">
    <citation type="submission" date="2024-02" db="UniProtKB">
        <authorList>
            <consortium name="WormBaseParasite"/>
        </authorList>
    </citation>
    <scope>IDENTIFICATION</scope>
</reference>
<sequence>MDTPNGRFEPGERLCVEACDAQWSAAWTTRSFMTAFHAFMNSEKPGDGVILSPPSDEKKRRLASESHYFNSQNELFVQHFPQLLRSNPGVE</sequence>
<proteinExistence type="predicted"/>